<reference evidence="11 12" key="1">
    <citation type="submission" date="2015-07" db="EMBL/GenBank/DDBJ databases">
        <authorList>
            <person name="Noorani M."/>
        </authorList>
    </citation>
    <scope>NUCLEOTIDE SEQUENCE [LARGE SCALE GENOMIC DNA]</scope>
    <source>
        <strain evidence="11">BBA 69670</strain>
    </source>
</reference>
<name>A0A0K6FTI5_9AGAM</name>
<feature type="transmembrane region" description="Helical" evidence="8">
    <location>
        <begin position="298"/>
        <end position="321"/>
    </location>
</feature>
<evidence type="ECO:0000313" key="11">
    <source>
        <dbReference type="EMBL" id="CUA69443.1"/>
    </source>
</evidence>
<feature type="signal peptide" evidence="9">
    <location>
        <begin position="1"/>
        <end position="20"/>
    </location>
</feature>
<keyword evidence="6 8" id="KW-0472">Membrane</keyword>
<evidence type="ECO:0000256" key="1">
    <source>
        <dbReference type="ARBA" id="ARBA00004477"/>
    </source>
</evidence>
<evidence type="ECO:0000256" key="8">
    <source>
        <dbReference type="SAM" id="Phobius"/>
    </source>
</evidence>
<dbReference type="SMART" id="SM00014">
    <property type="entry name" value="acidPPc"/>
    <property type="match status" value="1"/>
</dbReference>
<evidence type="ECO:0000313" key="12">
    <source>
        <dbReference type="Proteomes" id="UP000044841"/>
    </source>
</evidence>
<keyword evidence="5 8" id="KW-1133">Transmembrane helix</keyword>
<sequence length="717" mass="79239">MRLTRFASALFFCLSGFAIGAPVASPEFKHLLTGTVITSSSEDASFIVSPYGHRLTAAGYVGGNWTLAETGEKIADVYPNVGGDSGVQDNTGALHVDTRMTWKLDDGSYVWMHALGQGVAYVSDDLYIELETDSKKYSWLNNKYYIGVGTFSGAIWTIRLFGFLSVNDDRNTNMSSASPPPLPFAPAPTRVKFHMEDTLISPVSSPLSSAYSSDSEPSDVNKHIDLDANEKYSIGSQIAARVDSLDDAPGTLPNEYYDTAMAPWRAAIRRRLVKNLKYESEWIGSMQKKIRRPFLDTYFVYTSSLGTHTFFMIVLPTFFFFGYPMAGFGLLHVLAAGVYFSSLIKDLICSPRPFEPTVTRLTVGSHHLEYGFPSTHSTNSVSIALYLHTLSRNGLADQFITPFVYDIIQVFLAIYAFSIVFGRLYCAMHSFTDCAAGIAVGTAIWAAQLQWGNAFDLWISSNGWSVPIIILVTGLFLVHRHAEPVDDCPCFEDAIAFVSVVMGAVIARWYFSHFILAPAHLSTWSQYFVSRTPGSTFATPYDIATFALYATLKMVVGITAIFVWRIIAKRVLLTILPPIYRKFSSEVGPLPTRRWYTPATDYSEVPADAAHLRTVPSVIDLPSKAAVVKSGVLPRAHIYRQVEAQSKQRNGKSAPEKKGMQMVECEVTPANGIVREEKVKHYDADVLTKVGVYMGIAAIAVGVMPILFETLEWGVMN</sequence>
<evidence type="ECO:0000256" key="5">
    <source>
        <dbReference type="ARBA" id="ARBA00022989"/>
    </source>
</evidence>
<feature type="transmembrane region" description="Helical" evidence="8">
    <location>
        <begin position="457"/>
        <end position="478"/>
    </location>
</feature>
<dbReference type="Gene3D" id="2.40.160.20">
    <property type="match status" value="1"/>
</dbReference>
<dbReference type="Proteomes" id="UP000044841">
    <property type="component" value="Unassembled WGS sequence"/>
</dbReference>
<comment type="subcellular location">
    <subcellularLocation>
        <location evidence="1">Endoplasmic reticulum membrane</location>
        <topology evidence="1">Multi-pass membrane protein</topology>
    </subcellularLocation>
</comment>
<comment type="similarity">
    <text evidence="7">Belongs to the type 2 lipid phosphate phosphatase family.</text>
</comment>
<evidence type="ECO:0000256" key="7">
    <source>
        <dbReference type="ARBA" id="ARBA00038324"/>
    </source>
</evidence>
<dbReference type="AlphaFoldDB" id="A0A0K6FTI5"/>
<dbReference type="InterPro" id="IPR000326">
    <property type="entry name" value="PAP2/HPO"/>
</dbReference>
<feature type="transmembrane region" description="Helical" evidence="8">
    <location>
        <begin position="690"/>
        <end position="708"/>
    </location>
</feature>
<dbReference type="GO" id="GO:0005789">
    <property type="term" value="C:endoplasmic reticulum membrane"/>
    <property type="evidence" value="ECO:0007669"/>
    <property type="project" value="UniProtKB-SubCell"/>
</dbReference>
<keyword evidence="2 8" id="KW-0812">Transmembrane</keyword>
<dbReference type="GO" id="GO:0042392">
    <property type="term" value="F:sphingosine-1-phosphate phosphatase activity"/>
    <property type="evidence" value="ECO:0007669"/>
    <property type="project" value="TreeGrafter"/>
</dbReference>
<feature type="transmembrane region" description="Helical" evidence="8">
    <location>
        <begin position="490"/>
        <end position="511"/>
    </location>
</feature>
<keyword evidence="4" id="KW-0256">Endoplasmic reticulum</keyword>
<evidence type="ECO:0000256" key="2">
    <source>
        <dbReference type="ARBA" id="ARBA00022692"/>
    </source>
</evidence>
<evidence type="ECO:0000256" key="4">
    <source>
        <dbReference type="ARBA" id="ARBA00022824"/>
    </source>
</evidence>
<keyword evidence="12" id="KW-1185">Reference proteome</keyword>
<dbReference type="Pfam" id="PF11578">
    <property type="entry name" value="DUF3237"/>
    <property type="match status" value="1"/>
</dbReference>
<organism evidence="11 12">
    <name type="scientific">Rhizoctonia solani</name>
    <dbReference type="NCBI Taxonomy" id="456999"/>
    <lineage>
        <taxon>Eukaryota</taxon>
        <taxon>Fungi</taxon>
        <taxon>Dikarya</taxon>
        <taxon>Basidiomycota</taxon>
        <taxon>Agaricomycotina</taxon>
        <taxon>Agaricomycetes</taxon>
        <taxon>Cantharellales</taxon>
        <taxon>Ceratobasidiaceae</taxon>
        <taxon>Rhizoctonia</taxon>
    </lineage>
</organism>
<dbReference type="Gene3D" id="1.20.144.10">
    <property type="entry name" value="Phosphatidic acid phosphatase type 2/haloperoxidase"/>
    <property type="match status" value="1"/>
</dbReference>
<feature type="transmembrane region" description="Helical" evidence="8">
    <location>
        <begin position="403"/>
        <end position="422"/>
    </location>
</feature>
<feature type="domain" description="Phosphatidic acid phosphatase type 2/haloperoxidase" evidence="10">
    <location>
        <begin position="328"/>
        <end position="449"/>
    </location>
</feature>
<keyword evidence="3" id="KW-0378">Hydrolase</keyword>
<evidence type="ECO:0000256" key="6">
    <source>
        <dbReference type="ARBA" id="ARBA00023136"/>
    </source>
</evidence>
<evidence type="ECO:0000259" key="10">
    <source>
        <dbReference type="SMART" id="SM00014"/>
    </source>
</evidence>
<evidence type="ECO:0000256" key="9">
    <source>
        <dbReference type="SAM" id="SignalP"/>
    </source>
</evidence>
<dbReference type="PANTHER" id="PTHR14969">
    <property type="entry name" value="SPHINGOSINE-1-PHOSPHATE PHOSPHOHYDROLASE"/>
    <property type="match status" value="1"/>
</dbReference>
<accession>A0A0K6FTI5</accession>
<feature type="transmembrane region" description="Helical" evidence="8">
    <location>
        <begin position="434"/>
        <end position="451"/>
    </location>
</feature>
<feature type="transmembrane region" description="Helical" evidence="8">
    <location>
        <begin position="546"/>
        <end position="567"/>
    </location>
</feature>
<dbReference type="InterPro" id="IPR036938">
    <property type="entry name" value="PAP2/HPO_sf"/>
</dbReference>
<dbReference type="PANTHER" id="PTHR14969:SF28">
    <property type="entry name" value="DIHYDROSPHINGOSINE 1-PHOSPHATE PHOSPHATASE LCB3-RELATED"/>
    <property type="match status" value="1"/>
</dbReference>
<feature type="chain" id="PRO_5005502336" evidence="9">
    <location>
        <begin position="21"/>
        <end position="717"/>
    </location>
</feature>
<proteinExistence type="inferred from homology"/>
<protein>
    <submittedName>
        <fullName evidence="11">Dihydrosphingosine 1-phosphate phosphatase C823,11 [Schizosaccharomyces pombe 972h-]</fullName>
    </submittedName>
</protein>
<gene>
    <name evidence="11" type="ORF">RSOLAG22IIIB_08464</name>
</gene>
<dbReference type="SUPFAM" id="SSF48317">
    <property type="entry name" value="Acid phosphatase/Vanadium-dependent haloperoxidase"/>
    <property type="match status" value="1"/>
</dbReference>
<evidence type="ECO:0000256" key="3">
    <source>
        <dbReference type="ARBA" id="ARBA00022801"/>
    </source>
</evidence>
<dbReference type="CDD" id="cd03388">
    <property type="entry name" value="PAP2_SPPase1"/>
    <property type="match status" value="1"/>
</dbReference>
<feature type="transmembrane region" description="Helical" evidence="8">
    <location>
        <begin position="144"/>
        <end position="166"/>
    </location>
</feature>
<dbReference type="Pfam" id="PF01569">
    <property type="entry name" value="PAP2"/>
    <property type="match status" value="1"/>
</dbReference>
<keyword evidence="9" id="KW-0732">Signal</keyword>
<dbReference type="EMBL" id="CYGV01000780">
    <property type="protein sequence ID" value="CUA69443.1"/>
    <property type="molecule type" value="Genomic_DNA"/>
</dbReference>